<dbReference type="SUPFAM" id="SSF49785">
    <property type="entry name" value="Galactose-binding domain-like"/>
    <property type="match status" value="1"/>
</dbReference>
<dbReference type="InterPro" id="IPR050585">
    <property type="entry name" value="Xaa-Pro_dipeptidyl-ppase/CocE"/>
</dbReference>
<dbReference type="VEuPathDB" id="TriTrypDB:LpyrH10_02_5700"/>
<dbReference type="Pfam" id="PF02129">
    <property type="entry name" value="Peptidase_S15"/>
    <property type="match status" value="1"/>
</dbReference>
<dbReference type="Proteomes" id="UP000037923">
    <property type="component" value="Unassembled WGS sequence"/>
</dbReference>
<evidence type="ECO:0000259" key="2">
    <source>
        <dbReference type="SMART" id="SM00939"/>
    </source>
</evidence>
<name>A0A0N0DZF6_LEPPY</name>
<organism evidence="3 4">
    <name type="scientific">Leptomonas pyrrhocoris</name>
    <name type="common">Firebug parasite</name>
    <dbReference type="NCBI Taxonomy" id="157538"/>
    <lineage>
        <taxon>Eukaryota</taxon>
        <taxon>Discoba</taxon>
        <taxon>Euglenozoa</taxon>
        <taxon>Kinetoplastea</taxon>
        <taxon>Metakinetoplastina</taxon>
        <taxon>Trypanosomatida</taxon>
        <taxon>Trypanosomatidae</taxon>
        <taxon>Leishmaniinae</taxon>
        <taxon>Leptomonas</taxon>
    </lineage>
</organism>
<reference evidence="3 4" key="1">
    <citation type="submission" date="2015-07" db="EMBL/GenBank/DDBJ databases">
        <title>High-quality genome of monoxenous trypanosomatid Leptomonas pyrrhocoris.</title>
        <authorList>
            <person name="Flegontov P."/>
            <person name="Butenko A."/>
            <person name="Firsov S."/>
            <person name="Vlcek C."/>
            <person name="Logacheva M.D."/>
            <person name="Field M."/>
            <person name="Filatov D."/>
            <person name="Flegontova O."/>
            <person name="Gerasimov E."/>
            <person name="Jackson A.P."/>
            <person name="Kelly S."/>
            <person name="Opperdoes F."/>
            <person name="O'Reilly A."/>
            <person name="Votypka J."/>
            <person name="Yurchenko V."/>
            <person name="Lukes J."/>
        </authorList>
    </citation>
    <scope>NUCLEOTIDE SEQUENCE [LARGE SCALE GENOMIC DNA]</scope>
    <source>
        <strain evidence="3">H10</strain>
    </source>
</reference>
<evidence type="ECO:0000313" key="3">
    <source>
        <dbReference type="EMBL" id="KPA85248.1"/>
    </source>
</evidence>
<feature type="domain" description="Xaa-Pro dipeptidyl-peptidase C-terminal" evidence="2">
    <location>
        <begin position="293"/>
        <end position="555"/>
    </location>
</feature>
<dbReference type="SMART" id="SM00939">
    <property type="entry name" value="PepX_C"/>
    <property type="match status" value="1"/>
</dbReference>
<dbReference type="EMBL" id="LGTL01000002">
    <property type="protein sequence ID" value="KPA85248.1"/>
    <property type="molecule type" value="Genomic_DNA"/>
</dbReference>
<dbReference type="Gene3D" id="1.10.3020.10">
    <property type="entry name" value="alpha-amino acid ester hydrolase ( Helical cap domain)"/>
    <property type="match status" value="1"/>
</dbReference>
<dbReference type="RefSeq" id="XP_015663686.1">
    <property type="nucleotide sequence ID" value="XM_015798166.1"/>
</dbReference>
<dbReference type="PANTHER" id="PTHR43056:SF10">
    <property type="entry name" value="COCE_NOND FAMILY, PUTATIVE (AFU_ORTHOLOGUE AFUA_7G00600)-RELATED"/>
    <property type="match status" value="1"/>
</dbReference>
<dbReference type="OrthoDB" id="416441at2759"/>
<dbReference type="Gene3D" id="3.40.50.1820">
    <property type="entry name" value="alpha/beta hydrolase"/>
    <property type="match status" value="1"/>
</dbReference>
<comment type="caution">
    <text evidence="3">The sequence shown here is derived from an EMBL/GenBank/DDBJ whole genome shotgun (WGS) entry which is preliminary data.</text>
</comment>
<dbReference type="EMBL" id="LGTL01000002">
    <property type="protein sequence ID" value="KPA85249.1"/>
    <property type="molecule type" value="Genomic_DNA"/>
</dbReference>
<dbReference type="SUPFAM" id="SSF53474">
    <property type="entry name" value="alpha/beta-Hydrolases"/>
    <property type="match status" value="1"/>
</dbReference>
<keyword evidence="4" id="KW-1185">Reference proteome</keyword>
<dbReference type="InterPro" id="IPR008979">
    <property type="entry name" value="Galactose-bd-like_sf"/>
</dbReference>
<dbReference type="InterPro" id="IPR029058">
    <property type="entry name" value="AB_hydrolase_fold"/>
</dbReference>
<dbReference type="RefSeq" id="XP_015663687.1">
    <property type="nucleotide sequence ID" value="XM_015798167.1"/>
</dbReference>
<sequence>MRRVLLDPPHPTNFVEHIYITLKDGIRLAARLFMPRDASSEHRYPAILEYIPYGKCSGTRARDEPMHGFFAGQGYVSVRVDMRGSGESDGLLFDEYLKQEQDDALEVIDWISKQPWCTGDVGMMGKSWSGFNSLQVAARRPPALRAIIVLGFTDNRFTDDIHWKGGCLLNDNFWWGCIMQGLQCYPPNADLVGDGWKDMWLERLDKMPLNAADWTAHQTYDDYWRHGSVQEDYSAIQVPVLLVDGWADSYTNALFHLLERLHVPCKAICGPWVHAYPQDGTPLPRMNFLRAAKDWWDCWMKGMTENDVARWPMLQAYIEDAQPPCTSKPVAPGKWVAMDRWVNADVPTVCYGLGAGRLLQAVEGNGSGIEAVADVVVHTPLNHGLLSGEWMGAGVMGETAGDQRMDNGMAVTYFSAPLTAEMNILGQPTFVVSVTCDKPKAFLFAQLCDVAPDGAATRITYGMKNLVHCGPRGDGAVALLTPGTAVQATVQMDFCGYCVPAGHCLSLSVANNYWPMVWCSPEDATLRIDAVSATLRVPVLAQEARVVPGPDPSPEAAAFTPITTLVPGRVDRSVSYDIVRDSWTCVTDGVGGVFGEGIYRFDDIDTTMEHNLRRELTLCNRDPLSAHYSITQKFKVSRPRCVIDVDITSSQHSDADYMYLRSNMRAMYNDEEVFEKNFFRRVRREAI</sequence>
<dbReference type="NCBIfam" id="TIGR00976">
    <property type="entry name" value="CocE_NonD"/>
    <property type="match status" value="1"/>
</dbReference>
<proteinExistence type="predicted"/>
<dbReference type="Gene3D" id="2.60.120.260">
    <property type="entry name" value="Galactose-binding domain-like"/>
    <property type="match status" value="1"/>
</dbReference>
<dbReference type="RefSeq" id="XP_015663688.1">
    <property type="nucleotide sequence ID" value="XM_015798168.1"/>
</dbReference>
<dbReference type="InterPro" id="IPR000383">
    <property type="entry name" value="Xaa-Pro-like_dom"/>
</dbReference>
<protein>
    <submittedName>
        <fullName evidence="3">Putative X-pro dipeptidyl-peptidaseserine peptidase Clan SC family S15</fullName>
    </submittedName>
</protein>
<keyword evidence="1" id="KW-0378">Hydrolase</keyword>
<evidence type="ECO:0000256" key="1">
    <source>
        <dbReference type="ARBA" id="ARBA00022801"/>
    </source>
</evidence>
<dbReference type="AlphaFoldDB" id="A0A0N0DZF6"/>
<dbReference type="EMBL" id="LGTL01000002">
    <property type="protein sequence ID" value="KPA85247.1"/>
    <property type="molecule type" value="Genomic_DNA"/>
</dbReference>
<evidence type="ECO:0000313" key="4">
    <source>
        <dbReference type="Proteomes" id="UP000037923"/>
    </source>
</evidence>
<dbReference type="PANTHER" id="PTHR43056">
    <property type="entry name" value="PEPTIDASE S9 PROLYL OLIGOPEPTIDASE"/>
    <property type="match status" value="1"/>
</dbReference>
<accession>A0A0N0DZF6</accession>
<gene>
    <name evidence="3" type="ORF">ABB37_01596</name>
</gene>
<dbReference type="OMA" id="ETLRWWD"/>
<dbReference type="InterPro" id="IPR005674">
    <property type="entry name" value="CocE/Ser_esterase"/>
</dbReference>
<dbReference type="Pfam" id="PF08530">
    <property type="entry name" value="PepX_C"/>
    <property type="match status" value="1"/>
</dbReference>
<dbReference type="GeneID" id="26901891"/>
<dbReference type="InterPro" id="IPR013736">
    <property type="entry name" value="Xaa-Pro_dipept_C"/>
</dbReference>
<dbReference type="GO" id="GO:0008239">
    <property type="term" value="F:dipeptidyl-peptidase activity"/>
    <property type="evidence" value="ECO:0007669"/>
    <property type="project" value="InterPro"/>
</dbReference>